<name>A0A8J3W5K9_9ACTN</name>
<evidence type="ECO:0000313" key="5">
    <source>
        <dbReference type="Proteomes" id="UP000616724"/>
    </source>
</evidence>
<keyword evidence="5" id="KW-1185">Reference proteome</keyword>
<evidence type="ECO:0000313" key="4">
    <source>
        <dbReference type="EMBL" id="GIH77584.1"/>
    </source>
</evidence>
<dbReference type="RefSeq" id="WP_203892146.1">
    <property type="nucleotide sequence ID" value="NZ_BOOH01000033.1"/>
</dbReference>
<accession>A0A8J3W5K9</accession>
<dbReference type="Proteomes" id="UP000616724">
    <property type="component" value="Unassembled WGS sequence"/>
</dbReference>
<keyword evidence="2" id="KW-0732">Signal</keyword>
<organism evidence="4 5">
    <name type="scientific">Planobispora longispora</name>
    <dbReference type="NCBI Taxonomy" id="28887"/>
    <lineage>
        <taxon>Bacteria</taxon>
        <taxon>Bacillati</taxon>
        <taxon>Actinomycetota</taxon>
        <taxon>Actinomycetes</taxon>
        <taxon>Streptosporangiales</taxon>
        <taxon>Streptosporangiaceae</taxon>
        <taxon>Planobispora</taxon>
    </lineage>
</organism>
<evidence type="ECO:0000259" key="3">
    <source>
        <dbReference type="Pfam" id="PF13349"/>
    </source>
</evidence>
<gene>
    <name evidence="4" type="ORF">Plo01_40130</name>
</gene>
<feature type="compositionally biased region" description="Polar residues" evidence="1">
    <location>
        <begin position="206"/>
        <end position="223"/>
    </location>
</feature>
<evidence type="ECO:0000256" key="2">
    <source>
        <dbReference type="SAM" id="SignalP"/>
    </source>
</evidence>
<feature type="region of interest" description="Disordered" evidence="1">
    <location>
        <begin position="196"/>
        <end position="231"/>
    </location>
</feature>
<sequence length="231" mass="23910">MKKKLLAAGAVVGSVMVLSACQFDGFGPSEQEVASYDVPEKVLKLVVDSGSGDIVVNESGRTGIKVTETIHWRKDKPKTEHVVSGDTLTLTYKCPDGLDSMACSVDYKVEIPKGMSVKADTGSGDITLRSLSGEVDAGTGSGDIEGSTLTGKRFLADTGSGNVEAKFTAVPDDVQVETGSGDATVRLPRETYRVTAETGSGDETVGVTNDPSASRTVQVSTGSGDAKVLPS</sequence>
<feature type="chain" id="PRO_5038538382" description="DUF4097 domain-containing protein" evidence="2">
    <location>
        <begin position="21"/>
        <end position="231"/>
    </location>
</feature>
<dbReference type="PROSITE" id="PS51257">
    <property type="entry name" value="PROKAR_LIPOPROTEIN"/>
    <property type="match status" value="1"/>
</dbReference>
<comment type="caution">
    <text evidence="4">The sequence shown here is derived from an EMBL/GenBank/DDBJ whole genome shotgun (WGS) entry which is preliminary data.</text>
</comment>
<proteinExistence type="predicted"/>
<dbReference type="AlphaFoldDB" id="A0A8J3W5K9"/>
<dbReference type="InterPro" id="IPR025164">
    <property type="entry name" value="Toastrack_DUF4097"/>
</dbReference>
<evidence type="ECO:0000256" key="1">
    <source>
        <dbReference type="SAM" id="MobiDB-lite"/>
    </source>
</evidence>
<dbReference type="EMBL" id="BOOH01000033">
    <property type="protein sequence ID" value="GIH77584.1"/>
    <property type="molecule type" value="Genomic_DNA"/>
</dbReference>
<feature type="domain" description="DUF4097" evidence="3">
    <location>
        <begin position="113"/>
        <end position="228"/>
    </location>
</feature>
<dbReference type="Pfam" id="PF13349">
    <property type="entry name" value="DUF4097"/>
    <property type="match status" value="1"/>
</dbReference>
<dbReference type="Gene3D" id="2.160.20.120">
    <property type="match status" value="1"/>
</dbReference>
<protein>
    <recommendedName>
        <fullName evidence="3">DUF4097 domain-containing protein</fullName>
    </recommendedName>
</protein>
<reference evidence="4 5" key="1">
    <citation type="submission" date="2021-01" db="EMBL/GenBank/DDBJ databases">
        <title>Whole genome shotgun sequence of Planobispora longispora NBRC 13918.</title>
        <authorList>
            <person name="Komaki H."/>
            <person name="Tamura T."/>
        </authorList>
    </citation>
    <scope>NUCLEOTIDE SEQUENCE [LARGE SCALE GENOMIC DNA]</scope>
    <source>
        <strain evidence="4 5">NBRC 13918</strain>
    </source>
</reference>
<feature type="signal peptide" evidence="2">
    <location>
        <begin position="1"/>
        <end position="20"/>
    </location>
</feature>